<evidence type="ECO:0000256" key="2">
    <source>
        <dbReference type="ARBA" id="ARBA00003145"/>
    </source>
</evidence>
<keyword evidence="11" id="KW-0812">Transmembrane</keyword>
<keyword evidence="13" id="KW-0614">Plasmid</keyword>
<evidence type="ECO:0000256" key="9">
    <source>
        <dbReference type="ARBA" id="ARBA00029594"/>
    </source>
</evidence>
<evidence type="ECO:0000256" key="5">
    <source>
        <dbReference type="ARBA" id="ARBA00022525"/>
    </source>
</evidence>
<dbReference type="InterPro" id="IPR015679">
    <property type="entry name" value="PLipase_D_fam"/>
</dbReference>
<evidence type="ECO:0000256" key="10">
    <source>
        <dbReference type="SAM" id="MobiDB-lite"/>
    </source>
</evidence>
<dbReference type="CDD" id="cd09143">
    <property type="entry name" value="PLDc_vPLD1_2_like_bac_2"/>
    <property type="match status" value="1"/>
</dbReference>
<evidence type="ECO:0000313" key="14">
    <source>
        <dbReference type="Proteomes" id="UP000500767"/>
    </source>
</evidence>
<evidence type="ECO:0000256" key="11">
    <source>
        <dbReference type="SAM" id="Phobius"/>
    </source>
</evidence>
<comment type="function">
    <text evidence="2">Could be a virulence factor.</text>
</comment>
<evidence type="ECO:0000259" key="12">
    <source>
        <dbReference type="PROSITE" id="PS50035"/>
    </source>
</evidence>
<feature type="domain" description="PLD phosphodiesterase" evidence="12">
    <location>
        <begin position="343"/>
        <end position="370"/>
    </location>
</feature>
<feature type="domain" description="PLD phosphodiesterase" evidence="12">
    <location>
        <begin position="134"/>
        <end position="156"/>
    </location>
</feature>
<sequence length="512" mass="56891">MTDGPILREDDTCWRREKAGRLAVIIDAENYFTHVQQAILQARHSILLIGWDFDARIKLNRNPGDAVSIDPLGRLLSHVVRHRPDLHVHVLRWDIGFLRLPFRGSTPFFLLNLLASRRLHFRIDSHHPADGCCHQKILVVDDAIAFCGGIDISDNRWDTRAHRDHDPRRVSSRGTPYRPWHDATTAMDGGAARALGELGRARWHVATGQHVTPPPPGIDLWPKDLVPQFCGVSVAIARTEPAFAGDPGVREVEALTLAAIAAARRTIYVENQYFAAHRIAAALQARLVEADGPEVVIVAPRRADGWLSEQVMGSARAILLKILQDADRNGRLRFYTPVTDEGHDIYVHAKVLIVDDRLLRIGSSNFNNRSMGLDTECDIAIEAAPDGDEAMRREILRTRDGLLAEHLGVAESVLQEALAAAGGSLVATLDRLVRPTGRSLRPFVSPPLGAVERTLAETHLLDPDHPESMDEAFTHTRRVLRPALPYALSAASLTLATILFFGRIRRRITSRR</sequence>
<comment type="catalytic activity">
    <reaction evidence="1">
        <text>a 1,2-diacyl-sn-glycero-3-phosphocholine + H2O = a 1,2-diacyl-sn-glycero-3-phosphate + choline + H(+)</text>
        <dbReference type="Rhea" id="RHEA:14445"/>
        <dbReference type="ChEBI" id="CHEBI:15354"/>
        <dbReference type="ChEBI" id="CHEBI:15377"/>
        <dbReference type="ChEBI" id="CHEBI:15378"/>
        <dbReference type="ChEBI" id="CHEBI:57643"/>
        <dbReference type="ChEBI" id="CHEBI:58608"/>
        <dbReference type="EC" id="3.1.4.4"/>
    </reaction>
</comment>
<keyword evidence="5" id="KW-0964">Secreted</keyword>
<keyword evidence="8" id="KW-0443">Lipid metabolism</keyword>
<dbReference type="RefSeq" id="WP_171836531.1">
    <property type="nucleotide sequence ID" value="NZ_CP053709.1"/>
</dbReference>
<evidence type="ECO:0000256" key="1">
    <source>
        <dbReference type="ARBA" id="ARBA00000798"/>
    </source>
</evidence>
<gene>
    <name evidence="13" type="ORF">HN018_21855</name>
</gene>
<dbReference type="CDD" id="cd09140">
    <property type="entry name" value="PLDc_vPLD1_2_like_bac_1"/>
    <property type="match status" value="1"/>
</dbReference>
<name>A0A6M8HXE2_9PROT</name>
<protein>
    <recommendedName>
        <fullName evidence="4">Phospholipase D</fullName>
    </recommendedName>
    <alternativeName>
        <fullName evidence="9">Choline phosphatase</fullName>
    </alternativeName>
</protein>
<accession>A0A6M8HXE2</accession>
<dbReference type="SMART" id="SM00155">
    <property type="entry name" value="PLDc"/>
    <property type="match status" value="2"/>
</dbReference>
<dbReference type="AlphaFoldDB" id="A0A6M8HXE2"/>
<evidence type="ECO:0000256" key="3">
    <source>
        <dbReference type="ARBA" id="ARBA00004613"/>
    </source>
</evidence>
<evidence type="ECO:0000256" key="8">
    <source>
        <dbReference type="ARBA" id="ARBA00023098"/>
    </source>
</evidence>
<keyword evidence="6" id="KW-0677">Repeat</keyword>
<dbReference type="Proteomes" id="UP000500767">
    <property type="component" value="Plasmid unnamed1"/>
</dbReference>
<evidence type="ECO:0000256" key="6">
    <source>
        <dbReference type="ARBA" id="ARBA00022737"/>
    </source>
</evidence>
<dbReference type="PROSITE" id="PS50035">
    <property type="entry name" value="PLD"/>
    <property type="match status" value="2"/>
</dbReference>
<feature type="region of interest" description="Disordered" evidence="10">
    <location>
        <begin position="162"/>
        <end position="183"/>
    </location>
</feature>
<keyword evidence="11" id="KW-1133">Transmembrane helix</keyword>
<dbReference type="InterPro" id="IPR001736">
    <property type="entry name" value="PLipase_D/transphosphatidylase"/>
</dbReference>
<proteinExistence type="predicted"/>
<dbReference type="GO" id="GO:0009395">
    <property type="term" value="P:phospholipid catabolic process"/>
    <property type="evidence" value="ECO:0007669"/>
    <property type="project" value="TreeGrafter"/>
</dbReference>
<geneLocation type="plasmid" evidence="13 14">
    <name>unnamed1</name>
</geneLocation>
<evidence type="ECO:0000256" key="4">
    <source>
        <dbReference type="ARBA" id="ARBA00018392"/>
    </source>
</evidence>
<dbReference type="SUPFAM" id="SSF56024">
    <property type="entry name" value="Phospholipase D/nuclease"/>
    <property type="match status" value="2"/>
</dbReference>
<dbReference type="GO" id="GO:0005576">
    <property type="term" value="C:extracellular region"/>
    <property type="evidence" value="ECO:0007669"/>
    <property type="project" value="UniProtKB-SubCell"/>
</dbReference>
<dbReference type="Gene3D" id="3.30.870.10">
    <property type="entry name" value="Endonuclease Chain A"/>
    <property type="match status" value="2"/>
</dbReference>
<feature type="transmembrane region" description="Helical" evidence="11">
    <location>
        <begin position="483"/>
        <end position="502"/>
    </location>
</feature>
<dbReference type="InterPro" id="IPR025202">
    <property type="entry name" value="PLD-like_dom"/>
</dbReference>
<reference evidence="13 14" key="1">
    <citation type="journal article" date="2014" name="World J. Microbiol. Biotechnol.">
        <title>Biodiversity and physiological characteristics of Antarctic and Arctic lichens-associated bacteria.</title>
        <authorList>
            <person name="Lee Y.M."/>
            <person name="Kim E.H."/>
            <person name="Lee H.K."/>
            <person name="Hong S.G."/>
        </authorList>
    </citation>
    <scope>NUCLEOTIDE SEQUENCE [LARGE SCALE GENOMIC DNA]</scope>
    <source>
        <strain evidence="13 14">PAMC 26569</strain>
        <plasmid evidence="13">unnamed1</plasmid>
    </source>
</reference>
<dbReference type="PANTHER" id="PTHR18896:SF76">
    <property type="entry name" value="PHOSPHOLIPASE"/>
    <property type="match status" value="1"/>
</dbReference>
<keyword evidence="7" id="KW-0378">Hydrolase</keyword>
<dbReference type="EMBL" id="CP053709">
    <property type="protein sequence ID" value="QKE92877.1"/>
    <property type="molecule type" value="Genomic_DNA"/>
</dbReference>
<dbReference type="PANTHER" id="PTHR18896">
    <property type="entry name" value="PHOSPHOLIPASE D"/>
    <property type="match status" value="1"/>
</dbReference>
<evidence type="ECO:0000313" key="13">
    <source>
        <dbReference type="EMBL" id="QKE92877.1"/>
    </source>
</evidence>
<comment type="subcellular location">
    <subcellularLocation>
        <location evidence="3">Secreted</location>
    </subcellularLocation>
</comment>
<dbReference type="Pfam" id="PF13091">
    <property type="entry name" value="PLDc_2"/>
    <property type="match status" value="1"/>
</dbReference>
<dbReference type="KEGG" id="lck:HN018_21855"/>
<organism evidence="13 14">
    <name type="scientific">Lichenicola cladoniae</name>
    <dbReference type="NCBI Taxonomy" id="1484109"/>
    <lineage>
        <taxon>Bacteria</taxon>
        <taxon>Pseudomonadati</taxon>
        <taxon>Pseudomonadota</taxon>
        <taxon>Alphaproteobacteria</taxon>
        <taxon>Acetobacterales</taxon>
        <taxon>Acetobacteraceae</taxon>
        <taxon>Lichenicola</taxon>
    </lineage>
</organism>
<evidence type="ECO:0000256" key="7">
    <source>
        <dbReference type="ARBA" id="ARBA00022801"/>
    </source>
</evidence>
<dbReference type="GO" id="GO:0004630">
    <property type="term" value="F:phospholipase D activity"/>
    <property type="evidence" value="ECO:0007669"/>
    <property type="project" value="UniProtKB-EC"/>
</dbReference>
<dbReference type="Pfam" id="PF00614">
    <property type="entry name" value="PLDc"/>
    <property type="match status" value="1"/>
</dbReference>
<keyword evidence="14" id="KW-1185">Reference proteome</keyword>
<keyword evidence="11" id="KW-0472">Membrane</keyword>